<accession>A0A0E9RDJ1</accession>
<name>A0A0E9RDJ1_ANGAN</name>
<reference evidence="1" key="2">
    <citation type="journal article" date="2015" name="Fish Shellfish Immunol.">
        <title>Early steps in the European eel (Anguilla anguilla)-Vibrio vulnificus interaction in the gills: Role of the RtxA13 toxin.</title>
        <authorList>
            <person name="Callol A."/>
            <person name="Pajuelo D."/>
            <person name="Ebbesson L."/>
            <person name="Teles M."/>
            <person name="MacKenzie S."/>
            <person name="Amaro C."/>
        </authorList>
    </citation>
    <scope>NUCLEOTIDE SEQUENCE</scope>
</reference>
<dbReference type="AlphaFoldDB" id="A0A0E9RDJ1"/>
<proteinExistence type="predicted"/>
<dbReference type="EMBL" id="GBXM01081730">
    <property type="protein sequence ID" value="JAH26847.1"/>
    <property type="molecule type" value="Transcribed_RNA"/>
</dbReference>
<evidence type="ECO:0000313" key="1">
    <source>
        <dbReference type="EMBL" id="JAH26847.1"/>
    </source>
</evidence>
<reference evidence="1" key="1">
    <citation type="submission" date="2014-11" db="EMBL/GenBank/DDBJ databases">
        <authorList>
            <person name="Amaro Gonzalez C."/>
        </authorList>
    </citation>
    <scope>NUCLEOTIDE SEQUENCE</scope>
</reference>
<sequence>MTCTTPLYFLFVNLINLPCSKSNSTFLTLDNLLIINEDKHATSQYSSTTFYIIIYPKQSTAWHLLPPYQYYSFQKNCCRFRSCCWKPF</sequence>
<protein>
    <submittedName>
        <fullName evidence="1">Uncharacterized protein</fullName>
    </submittedName>
</protein>
<organism evidence="1">
    <name type="scientific">Anguilla anguilla</name>
    <name type="common">European freshwater eel</name>
    <name type="synonym">Muraena anguilla</name>
    <dbReference type="NCBI Taxonomy" id="7936"/>
    <lineage>
        <taxon>Eukaryota</taxon>
        <taxon>Metazoa</taxon>
        <taxon>Chordata</taxon>
        <taxon>Craniata</taxon>
        <taxon>Vertebrata</taxon>
        <taxon>Euteleostomi</taxon>
        <taxon>Actinopterygii</taxon>
        <taxon>Neopterygii</taxon>
        <taxon>Teleostei</taxon>
        <taxon>Anguilliformes</taxon>
        <taxon>Anguillidae</taxon>
        <taxon>Anguilla</taxon>
    </lineage>
</organism>